<reference evidence="1 3" key="1">
    <citation type="journal article" date="2017" name="Nature">
        <title>The sunflower genome provides insights into oil metabolism, flowering and Asterid evolution.</title>
        <authorList>
            <person name="Badouin H."/>
            <person name="Gouzy J."/>
            <person name="Grassa C.J."/>
            <person name="Murat F."/>
            <person name="Staton S.E."/>
            <person name="Cottret L."/>
            <person name="Lelandais-Briere C."/>
            <person name="Owens G.L."/>
            <person name="Carrere S."/>
            <person name="Mayjonade B."/>
            <person name="Legrand L."/>
            <person name="Gill N."/>
            <person name="Kane N.C."/>
            <person name="Bowers J.E."/>
            <person name="Hubner S."/>
            <person name="Bellec A."/>
            <person name="Berard A."/>
            <person name="Berges H."/>
            <person name="Blanchet N."/>
            <person name="Boniface M.C."/>
            <person name="Brunel D."/>
            <person name="Catrice O."/>
            <person name="Chaidir N."/>
            <person name="Claudel C."/>
            <person name="Donnadieu C."/>
            <person name="Faraut T."/>
            <person name="Fievet G."/>
            <person name="Helmstetter N."/>
            <person name="King M."/>
            <person name="Knapp S.J."/>
            <person name="Lai Z."/>
            <person name="Le Paslier M.C."/>
            <person name="Lippi Y."/>
            <person name="Lorenzon L."/>
            <person name="Mandel J.R."/>
            <person name="Marage G."/>
            <person name="Marchand G."/>
            <person name="Marquand E."/>
            <person name="Bret-Mestries E."/>
            <person name="Morien E."/>
            <person name="Nambeesan S."/>
            <person name="Nguyen T."/>
            <person name="Pegot-Espagnet P."/>
            <person name="Pouilly N."/>
            <person name="Raftis F."/>
            <person name="Sallet E."/>
            <person name="Schiex T."/>
            <person name="Thomas J."/>
            <person name="Vandecasteele C."/>
            <person name="Vares D."/>
            <person name="Vear F."/>
            <person name="Vautrin S."/>
            <person name="Crespi M."/>
            <person name="Mangin B."/>
            <person name="Burke J.M."/>
            <person name="Salse J."/>
            <person name="Munos S."/>
            <person name="Vincourt P."/>
            <person name="Rieseberg L.H."/>
            <person name="Langlade N.B."/>
        </authorList>
    </citation>
    <scope>NUCLEOTIDE SEQUENCE [LARGE SCALE GENOMIC DNA]</scope>
    <source>
        <strain evidence="3">cv. SF193</strain>
        <tissue evidence="1">Leaves</tissue>
    </source>
</reference>
<evidence type="ECO:0000313" key="3">
    <source>
        <dbReference type="Proteomes" id="UP000215914"/>
    </source>
</evidence>
<dbReference type="Proteomes" id="UP000215914">
    <property type="component" value="Chromosome 1"/>
</dbReference>
<keyword evidence="3" id="KW-1185">Reference proteome</keyword>
<gene>
    <name evidence="2" type="ORF">HannXRQ_Chr01g0017201</name>
    <name evidence="1" type="ORF">HanXRQr2_Chr01g0023491</name>
</gene>
<dbReference type="AlphaFoldDB" id="A0A251VPK0"/>
<evidence type="ECO:0000313" key="1">
    <source>
        <dbReference type="EMBL" id="KAF5822180.1"/>
    </source>
</evidence>
<dbReference type="InParanoid" id="A0A251VPK0"/>
<proteinExistence type="predicted"/>
<dbReference type="Gramene" id="mRNA:HanXRQr2_Chr01g0023491">
    <property type="protein sequence ID" value="mRNA:HanXRQr2_Chr01g0023491"/>
    <property type="gene ID" value="HanXRQr2_Chr01g0023491"/>
</dbReference>
<accession>A0A251VPK0</accession>
<evidence type="ECO:0000313" key="2">
    <source>
        <dbReference type="EMBL" id="OTG37289.1"/>
    </source>
</evidence>
<organism evidence="2 3">
    <name type="scientific">Helianthus annuus</name>
    <name type="common">Common sunflower</name>
    <dbReference type="NCBI Taxonomy" id="4232"/>
    <lineage>
        <taxon>Eukaryota</taxon>
        <taxon>Viridiplantae</taxon>
        <taxon>Streptophyta</taxon>
        <taxon>Embryophyta</taxon>
        <taxon>Tracheophyta</taxon>
        <taxon>Spermatophyta</taxon>
        <taxon>Magnoliopsida</taxon>
        <taxon>eudicotyledons</taxon>
        <taxon>Gunneridae</taxon>
        <taxon>Pentapetalae</taxon>
        <taxon>asterids</taxon>
        <taxon>campanulids</taxon>
        <taxon>Asterales</taxon>
        <taxon>Asteraceae</taxon>
        <taxon>Asteroideae</taxon>
        <taxon>Heliantheae alliance</taxon>
        <taxon>Heliantheae</taxon>
        <taxon>Helianthus</taxon>
    </lineage>
</organism>
<sequence>MVVLGYRHGGSPFRPICDGFKRWASGLMCAGYDWRRWRRWLEAVDAVVVGG</sequence>
<dbReference type="EMBL" id="MNCJ02000316">
    <property type="protein sequence ID" value="KAF5822180.1"/>
    <property type="molecule type" value="Genomic_DNA"/>
</dbReference>
<dbReference type="EMBL" id="CM007890">
    <property type="protein sequence ID" value="OTG37289.1"/>
    <property type="molecule type" value="Genomic_DNA"/>
</dbReference>
<reference evidence="1" key="3">
    <citation type="submission" date="2020-06" db="EMBL/GenBank/DDBJ databases">
        <title>Helianthus annuus Genome sequencing and assembly Release 2.</title>
        <authorList>
            <person name="Gouzy J."/>
            <person name="Langlade N."/>
            <person name="Munos S."/>
        </authorList>
    </citation>
    <scope>NUCLEOTIDE SEQUENCE</scope>
    <source>
        <tissue evidence="1">Leaves</tissue>
    </source>
</reference>
<name>A0A251VPK0_HELAN</name>
<protein>
    <submittedName>
        <fullName evidence="2">Uncharacterized protein</fullName>
    </submittedName>
</protein>
<reference evidence="2" key="2">
    <citation type="submission" date="2017-02" db="EMBL/GenBank/DDBJ databases">
        <title>Sunflower complete genome.</title>
        <authorList>
            <person name="Langlade N."/>
            <person name="Munos S."/>
        </authorList>
    </citation>
    <scope>NUCLEOTIDE SEQUENCE [LARGE SCALE GENOMIC DNA]</scope>
    <source>
        <tissue evidence="2">Leaves</tissue>
    </source>
</reference>